<evidence type="ECO:0000256" key="2">
    <source>
        <dbReference type="ARBA" id="ARBA00022786"/>
    </source>
</evidence>
<dbReference type="GO" id="GO:0070086">
    <property type="term" value="P:ubiquitin-dependent endocytosis"/>
    <property type="evidence" value="ECO:0007669"/>
    <property type="project" value="TreeGrafter"/>
</dbReference>
<accession>A0AAN8I863</accession>
<dbReference type="PANTHER" id="PTHR11188">
    <property type="entry name" value="ARRESTIN DOMAIN CONTAINING PROTEIN"/>
    <property type="match status" value="1"/>
</dbReference>
<dbReference type="PANTHER" id="PTHR11188:SF17">
    <property type="entry name" value="FI21816P1"/>
    <property type="match status" value="1"/>
</dbReference>
<evidence type="ECO:0000259" key="5">
    <source>
        <dbReference type="SMART" id="SM01017"/>
    </source>
</evidence>
<feature type="region of interest" description="Disordered" evidence="4">
    <location>
        <begin position="455"/>
        <end position="545"/>
    </location>
</feature>
<feature type="compositionally biased region" description="Polar residues" evidence="4">
    <location>
        <begin position="500"/>
        <end position="522"/>
    </location>
</feature>
<dbReference type="EMBL" id="JAKLMC020000004">
    <property type="protein sequence ID" value="KAK5956974.1"/>
    <property type="molecule type" value="Genomic_DNA"/>
</dbReference>
<dbReference type="InterPro" id="IPR011022">
    <property type="entry name" value="Arrestin_C-like"/>
</dbReference>
<feature type="compositionally biased region" description="Basic and acidic residues" evidence="4">
    <location>
        <begin position="598"/>
        <end position="608"/>
    </location>
</feature>
<dbReference type="Proteomes" id="UP001316803">
    <property type="component" value="Unassembled WGS sequence"/>
</dbReference>
<dbReference type="AlphaFoldDB" id="A0AAN8I863"/>
<gene>
    <name evidence="6" type="ORF">OHC33_002463</name>
</gene>
<comment type="subunit">
    <text evidence="3">Interacts with hulA.</text>
</comment>
<evidence type="ECO:0000256" key="1">
    <source>
        <dbReference type="ARBA" id="ARBA00005298"/>
    </source>
</evidence>
<evidence type="ECO:0000256" key="4">
    <source>
        <dbReference type="SAM" id="MobiDB-lite"/>
    </source>
</evidence>
<dbReference type="Pfam" id="PF00339">
    <property type="entry name" value="Arrestin_N"/>
    <property type="match status" value="1"/>
</dbReference>
<feature type="compositionally biased region" description="Polar residues" evidence="4">
    <location>
        <begin position="464"/>
        <end position="489"/>
    </location>
</feature>
<organism evidence="6 7">
    <name type="scientific">Knufia fluminis</name>
    <dbReference type="NCBI Taxonomy" id="191047"/>
    <lineage>
        <taxon>Eukaryota</taxon>
        <taxon>Fungi</taxon>
        <taxon>Dikarya</taxon>
        <taxon>Ascomycota</taxon>
        <taxon>Pezizomycotina</taxon>
        <taxon>Eurotiomycetes</taxon>
        <taxon>Chaetothyriomycetidae</taxon>
        <taxon>Chaetothyriales</taxon>
        <taxon>Trichomeriaceae</taxon>
        <taxon>Knufia</taxon>
    </lineage>
</organism>
<keyword evidence="7" id="KW-1185">Reference proteome</keyword>
<dbReference type="Gene3D" id="2.60.40.640">
    <property type="match status" value="1"/>
</dbReference>
<reference evidence="6 7" key="1">
    <citation type="submission" date="2022-12" db="EMBL/GenBank/DDBJ databases">
        <title>Genomic features and morphological characterization of a novel Knufia sp. strain isolated from spacecraft assembly facility.</title>
        <authorList>
            <person name="Teixeira M."/>
            <person name="Chander A.M."/>
            <person name="Stajich J.E."/>
            <person name="Venkateswaran K."/>
        </authorList>
    </citation>
    <scope>NUCLEOTIDE SEQUENCE [LARGE SCALE GENOMIC DNA]</scope>
    <source>
        <strain evidence="6 7">FJI-L2-BK-P2</strain>
    </source>
</reference>
<dbReference type="InterPro" id="IPR014752">
    <property type="entry name" value="Arrestin-like_C"/>
</dbReference>
<dbReference type="GO" id="GO:0031625">
    <property type="term" value="F:ubiquitin protein ligase binding"/>
    <property type="evidence" value="ECO:0007669"/>
    <property type="project" value="TreeGrafter"/>
</dbReference>
<feature type="domain" description="Arrestin C-terminal-like" evidence="5">
    <location>
        <begin position="186"/>
        <end position="339"/>
    </location>
</feature>
<dbReference type="InterPro" id="IPR050357">
    <property type="entry name" value="Arrestin_domain-protein"/>
</dbReference>
<feature type="region of interest" description="Disordered" evidence="4">
    <location>
        <begin position="585"/>
        <end position="635"/>
    </location>
</feature>
<dbReference type="InterPro" id="IPR011021">
    <property type="entry name" value="Arrestin-like_N"/>
</dbReference>
<proteinExistence type="inferred from homology"/>
<comment type="caution">
    <text evidence="6">The sequence shown here is derived from an EMBL/GenBank/DDBJ whole genome shotgun (WGS) entry which is preliminary data.</text>
</comment>
<evidence type="ECO:0000256" key="3">
    <source>
        <dbReference type="ARBA" id="ARBA00038766"/>
    </source>
</evidence>
<sequence>MAFKFLSAHTSSGGHSSSVKLFEIRLDNDYIVFRGSEDEAGSAQLAGQLVLALTEPLTITGINLTLSGILHMSYNTTSTSSLSGRRNASKEITFFQQTWNFRDPGKGRTENLPSNNYSWPFDLVLDGTLPESVEGMKDAYIVYRFKAEIGRKRAKDIVVRKPLRIVRTLGSSALELSHAMSVENIWPNKIEYSISTPSKAVIFGSFLQVEFKLIPLLKGLTIGNISTQLKEEHEFVVDPEWGVHALNGGQMKDDRVIAYDNYTLDTDKDLQIIDEAAEGFQFSRYLELPKSLTKCMQDCNVKGIKVRHKIKFNVQLHNPDGHISELRANLPVSLYISESLPLNENNDLVDQTPQAGRAAVENDMNHSAPPLYGEHQLDQLYGDQQFEAVYSGYRTPGAALSSTGTPYSHSRNISSENLASLSGVVDGNIDSTHVSASALQHRLQDLRRTDRVVPTIARDDHDQPSNGSLSRRGSLPHSNSLPHTNSLPRSNGDYFVGINESDTSGHQSRGTASGRTSQPESNDVSRRTSNEDQDHTSGTATPFFHTDHFEDLAKVPSYSTAIRTPAPRSHNSGVDLPSYGSCIAESRPATPAAPPMAHLRDPNVRPEHSLTYPPLEPRTGRPALNRNLSELQDEERRLRMMQLRGRS</sequence>
<evidence type="ECO:0000313" key="7">
    <source>
        <dbReference type="Proteomes" id="UP001316803"/>
    </source>
</evidence>
<comment type="similarity">
    <text evidence="1">Belongs to the arrestin family.</text>
</comment>
<keyword evidence="2" id="KW-0833">Ubl conjugation pathway</keyword>
<dbReference type="GO" id="GO:0005829">
    <property type="term" value="C:cytosol"/>
    <property type="evidence" value="ECO:0007669"/>
    <property type="project" value="TreeGrafter"/>
</dbReference>
<feature type="compositionally biased region" description="Basic and acidic residues" evidence="4">
    <location>
        <begin position="523"/>
        <end position="535"/>
    </location>
</feature>
<evidence type="ECO:0000313" key="6">
    <source>
        <dbReference type="EMBL" id="KAK5956974.1"/>
    </source>
</evidence>
<dbReference type="Pfam" id="PF02752">
    <property type="entry name" value="Arrestin_C"/>
    <property type="match status" value="1"/>
</dbReference>
<dbReference type="SMART" id="SM01017">
    <property type="entry name" value="Arrestin_C"/>
    <property type="match status" value="1"/>
</dbReference>
<protein>
    <recommendedName>
        <fullName evidence="5">Arrestin C-terminal-like domain-containing protein</fullName>
    </recommendedName>
</protein>
<name>A0AAN8I863_9EURO</name>
<dbReference type="GO" id="GO:0005886">
    <property type="term" value="C:plasma membrane"/>
    <property type="evidence" value="ECO:0007669"/>
    <property type="project" value="TreeGrafter"/>
</dbReference>
<dbReference type="GO" id="GO:0030674">
    <property type="term" value="F:protein-macromolecule adaptor activity"/>
    <property type="evidence" value="ECO:0007669"/>
    <property type="project" value="TreeGrafter"/>
</dbReference>